<evidence type="ECO:0000256" key="4">
    <source>
        <dbReference type="RuleBase" id="RU000499"/>
    </source>
</evidence>
<dbReference type="PROSITE" id="PS00763">
    <property type="entry name" value="GLUTATHIONE_PEROXID_2"/>
    <property type="match status" value="1"/>
</dbReference>
<name>A0ABR9CWL1_9GAMM</name>
<protein>
    <recommendedName>
        <fullName evidence="4">Glutathione peroxidase</fullName>
    </recommendedName>
</protein>
<dbReference type="CDD" id="cd00340">
    <property type="entry name" value="GSH_Peroxidase"/>
    <property type="match status" value="1"/>
</dbReference>
<keyword evidence="2 4" id="KW-0575">Peroxidase</keyword>
<dbReference type="PANTHER" id="PTHR11592:SF78">
    <property type="entry name" value="GLUTATHIONE PEROXIDASE"/>
    <property type="match status" value="1"/>
</dbReference>
<dbReference type="InterPro" id="IPR013766">
    <property type="entry name" value="Thioredoxin_domain"/>
</dbReference>
<evidence type="ECO:0000256" key="1">
    <source>
        <dbReference type="ARBA" id="ARBA00006926"/>
    </source>
</evidence>
<dbReference type="Gene3D" id="3.40.30.10">
    <property type="entry name" value="Glutaredoxin"/>
    <property type="match status" value="1"/>
</dbReference>
<gene>
    <name evidence="6" type="ORF">IE877_05105</name>
</gene>
<dbReference type="PROSITE" id="PS00460">
    <property type="entry name" value="GLUTATHIONE_PEROXID_1"/>
    <property type="match status" value="1"/>
</dbReference>
<proteinExistence type="inferred from homology"/>
<feature type="domain" description="Thioredoxin" evidence="5">
    <location>
        <begin position="1"/>
        <end position="160"/>
    </location>
</feature>
<dbReference type="PANTHER" id="PTHR11592">
    <property type="entry name" value="GLUTATHIONE PEROXIDASE"/>
    <property type="match status" value="1"/>
</dbReference>
<evidence type="ECO:0000259" key="5">
    <source>
        <dbReference type="PROSITE" id="PS51352"/>
    </source>
</evidence>
<dbReference type="InterPro" id="IPR029759">
    <property type="entry name" value="GPX_AS"/>
</dbReference>
<evidence type="ECO:0000313" key="6">
    <source>
        <dbReference type="EMBL" id="MBD9355259.1"/>
    </source>
</evidence>
<keyword evidence="3 4" id="KW-0560">Oxidoreductase</keyword>
<reference evidence="6 7" key="1">
    <citation type="submission" date="2020-09" db="EMBL/GenBank/DDBJ databases">
        <title>Methylomonas albis sp. nov. and Methylomonas fluvii sp. nov.: Two cold-adapted methanotrophs from the River Elbe and an amended description of Methylovulum psychrotolerans strain Eb1.</title>
        <authorList>
            <person name="Bussmann I.K."/>
            <person name="Klings K.-W."/>
            <person name="Warnstedt J."/>
            <person name="Hoppert M."/>
            <person name="Saborowski A."/>
            <person name="Horn F."/>
            <person name="Liebner S."/>
        </authorList>
    </citation>
    <scope>NUCLEOTIDE SEQUENCE [LARGE SCALE GENOMIC DNA]</scope>
    <source>
        <strain evidence="6 7">EbA</strain>
    </source>
</reference>
<dbReference type="PROSITE" id="PS51355">
    <property type="entry name" value="GLUTATHIONE_PEROXID_3"/>
    <property type="match status" value="1"/>
</dbReference>
<dbReference type="EMBL" id="JACXSS010000001">
    <property type="protein sequence ID" value="MBD9355259.1"/>
    <property type="molecule type" value="Genomic_DNA"/>
</dbReference>
<keyword evidence="7" id="KW-1185">Reference proteome</keyword>
<organism evidence="6 7">
    <name type="scientific">Methylomonas albis</name>
    <dbReference type="NCBI Taxonomy" id="1854563"/>
    <lineage>
        <taxon>Bacteria</taxon>
        <taxon>Pseudomonadati</taxon>
        <taxon>Pseudomonadota</taxon>
        <taxon>Gammaproteobacteria</taxon>
        <taxon>Methylococcales</taxon>
        <taxon>Methylococcaceae</taxon>
        <taxon>Methylomonas</taxon>
    </lineage>
</organism>
<dbReference type="SUPFAM" id="SSF52833">
    <property type="entry name" value="Thioredoxin-like"/>
    <property type="match status" value="1"/>
</dbReference>
<comment type="caution">
    <text evidence="6">The sequence shown here is derived from an EMBL/GenBank/DDBJ whole genome shotgun (WGS) entry which is preliminary data.</text>
</comment>
<dbReference type="InterPro" id="IPR036249">
    <property type="entry name" value="Thioredoxin-like_sf"/>
</dbReference>
<comment type="similarity">
    <text evidence="1 4">Belongs to the glutathione peroxidase family.</text>
</comment>
<evidence type="ECO:0000256" key="2">
    <source>
        <dbReference type="ARBA" id="ARBA00022559"/>
    </source>
</evidence>
<dbReference type="InterPro" id="IPR000889">
    <property type="entry name" value="Glutathione_peroxidase"/>
</dbReference>
<evidence type="ECO:0000313" key="7">
    <source>
        <dbReference type="Proteomes" id="UP000652176"/>
    </source>
</evidence>
<dbReference type="GO" id="GO:0004601">
    <property type="term" value="F:peroxidase activity"/>
    <property type="evidence" value="ECO:0007669"/>
    <property type="project" value="UniProtKB-KW"/>
</dbReference>
<dbReference type="RefSeq" id="WP_192373651.1">
    <property type="nucleotide sequence ID" value="NZ_CAJHIV010000001.1"/>
</dbReference>
<dbReference type="PIRSF" id="PIRSF000303">
    <property type="entry name" value="Glutathion_perox"/>
    <property type="match status" value="1"/>
</dbReference>
<dbReference type="PRINTS" id="PR01011">
    <property type="entry name" value="GLUTPROXDASE"/>
</dbReference>
<sequence length="169" mass="18724">MNDIYQFSATNINGETVSLEDYRGKVLLIVNTASQCGFTPQFRGLEALYQTYKSRGLVILGFPCNQFGQQEPGDSQEIASFCELNYGVSFPMFEKIDVNGNNAHPLFEYLKTAAPGILGFNAIKWNFSKFLVGRDGKVFKRYASIDTPAGMSKDIERLLGLSDAPVIKA</sequence>
<evidence type="ECO:0000256" key="3">
    <source>
        <dbReference type="ARBA" id="ARBA00023002"/>
    </source>
</evidence>
<accession>A0ABR9CWL1</accession>
<dbReference type="InterPro" id="IPR029760">
    <property type="entry name" value="GPX_CS"/>
</dbReference>
<dbReference type="Proteomes" id="UP000652176">
    <property type="component" value="Unassembled WGS sequence"/>
</dbReference>
<dbReference type="PROSITE" id="PS51352">
    <property type="entry name" value="THIOREDOXIN_2"/>
    <property type="match status" value="1"/>
</dbReference>
<dbReference type="Pfam" id="PF00255">
    <property type="entry name" value="GSHPx"/>
    <property type="match status" value="1"/>
</dbReference>